<protein>
    <submittedName>
        <fullName evidence="2">Uncharacterized protein</fullName>
    </submittedName>
</protein>
<dbReference type="EMBL" id="SOYY01000005">
    <property type="protein sequence ID" value="KAA0720869.1"/>
    <property type="molecule type" value="Genomic_DNA"/>
</dbReference>
<proteinExistence type="predicted"/>
<feature type="compositionally biased region" description="Basic and acidic residues" evidence="1">
    <location>
        <begin position="1"/>
        <end position="10"/>
    </location>
</feature>
<evidence type="ECO:0000256" key="1">
    <source>
        <dbReference type="SAM" id="MobiDB-lite"/>
    </source>
</evidence>
<evidence type="ECO:0000313" key="2">
    <source>
        <dbReference type="EMBL" id="KAA0720869.1"/>
    </source>
</evidence>
<comment type="caution">
    <text evidence="2">The sequence shown here is derived from an EMBL/GenBank/DDBJ whole genome shotgun (WGS) entry which is preliminary data.</text>
</comment>
<evidence type="ECO:0000313" key="3">
    <source>
        <dbReference type="Proteomes" id="UP000324632"/>
    </source>
</evidence>
<organism evidence="2 3">
    <name type="scientific">Triplophysa tibetana</name>
    <dbReference type="NCBI Taxonomy" id="1572043"/>
    <lineage>
        <taxon>Eukaryota</taxon>
        <taxon>Metazoa</taxon>
        <taxon>Chordata</taxon>
        <taxon>Craniata</taxon>
        <taxon>Vertebrata</taxon>
        <taxon>Euteleostomi</taxon>
        <taxon>Actinopterygii</taxon>
        <taxon>Neopterygii</taxon>
        <taxon>Teleostei</taxon>
        <taxon>Ostariophysi</taxon>
        <taxon>Cypriniformes</taxon>
        <taxon>Nemacheilidae</taxon>
        <taxon>Triplophysa</taxon>
    </lineage>
</organism>
<reference evidence="2 3" key="1">
    <citation type="journal article" date="2019" name="Mol. Ecol. Resour.">
        <title>Chromosome-level genome assembly of Triplophysa tibetana, a fish adapted to the harsh high-altitude environment of the Tibetan Plateau.</title>
        <authorList>
            <person name="Yang X."/>
            <person name="Liu H."/>
            <person name="Ma Z."/>
            <person name="Zou Y."/>
            <person name="Zou M."/>
            <person name="Mao Y."/>
            <person name="Li X."/>
            <person name="Wang H."/>
            <person name="Chen T."/>
            <person name="Wang W."/>
            <person name="Yang R."/>
        </authorList>
    </citation>
    <scope>NUCLEOTIDE SEQUENCE [LARGE SCALE GENOMIC DNA]</scope>
    <source>
        <strain evidence="2">TTIB1903HZAU</strain>
        <tissue evidence="2">Muscle</tissue>
    </source>
</reference>
<sequence length="137" mass="15333">MSSMKEERPLNRSRTSARARYANSKPFINSPSGSQSVNPSKPHLTKPPPVNGDEIICQQRVTSLTLKSAHVPGNHLADRAVTAVHHGYNGNKLKFVGCGYWESATQECFSSESQWVYDVSTWHRKCDYGPTIKGMRR</sequence>
<gene>
    <name evidence="2" type="ORF">E1301_Tti019306</name>
</gene>
<keyword evidence="3" id="KW-1185">Reference proteome</keyword>
<dbReference type="AlphaFoldDB" id="A0A5A9PIP9"/>
<accession>A0A5A9PIP9</accession>
<dbReference type="Proteomes" id="UP000324632">
    <property type="component" value="Chromosome 5"/>
</dbReference>
<name>A0A5A9PIP9_9TELE</name>
<feature type="region of interest" description="Disordered" evidence="1">
    <location>
        <begin position="1"/>
        <end position="53"/>
    </location>
</feature>
<feature type="compositionally biased region" description="Polar residues" evidence="1">
    <location>
        <begin position="26"/>
        <end position="39"/>
    </location>
</feature>